<dbReference type="Proteomes" id="UP000658320">
    <property type="component" value="Unassembled WGS sequence"/>
</dbReference>
<dbReference type="Pfam" id="PF19379">
    <property type="entry name" value="DUF5954"/>
    <property type="match status" value="1"/>
</dbReference>
<accession>A0A918KZ36</accession>
<gene>
    <name evidence="2" type="ORF">GCM10010251_78850</name>
</gene>
<organism evidence="2 3">
    <name type="scientific">Streptomyces aurantiogriseus</name>
    <dbReference type="NCBI Taxonomy" id="66870"/>
    <lineage>
        <taxon>Bacteria</taxon>
        <taxon>Bacillati</taxon>
        <taxon>Actinomycetota</taxon>
        <taxon>Actinomycetes</taxon>
        <taxon>Kitasatosporales</taxon>
        <taxon>Streptomycetaceae</taxon>
        <taxon>Streptomyces</taxon>
    </lineage>
</organism>
<comment type="caution">
    <text evidence="2">The sequence shown here is derived from an EMBL/GenBank/DDBJ whole genome shotgun (WGS) entry which is preliminary data.</text>
</comment>
<evidence type="ECO:0000313" key="2">
    <source>
        <dbReference type="EMBL" id="GGR50021.1"/>
    </source>
</evidence>
<dbReference type="AlphaFoldDB" id="A0A918KZ36"/>
<sequence>MTDDWKQHLDALHAELVSRDDPVAWVTEADAVEASRRYPYIAPRGPVFGVAALDPSAAGSCWRLLKPVVNGMPQQARDGLNSFLWFTAKDGTDDPAARRALLAAVAVLEREPVDEVEALGVRYRVVRGDEFARIGEDEPEPPRPTDPEPADRFWDGRDDAPSPDVGFVLDPDRDEGPMAGALRLGLRDFAYTEAHFPAEVREDSARAVVTHPEVVCLPVGFSVAERDETGWTPRGALMPTPHAARRLLYEGLARFWALMFRFDERKKAVYARAAEEYRAAGRADEARVEDRLFRVCRVERLVRLGPDGPEPPRPSDVDDYGPMKLHPTLLEDGTVLHDD</sequence>
<feature type="region of interest" description="Disordered" evidence="1">
    <location>
        <begin position="304"/>
        <end position="339"/>
    </location>
</feature>
<dbReference type="InterPro" id="IPR045998">
    <property type="entry name" value="DUF5954"/>
</dbReference>
<reference evidence="2" key="2">
    <citation type="submission" date="2020-09" db="EMBL/GenBank/DDBJ databases">
        <authorList>
            <person name="Sun Q."/>
            <person name="Ohkuma M."/>
        </authorList>
    </citation>
    <scope>NUCLEOTIDE SEQUENCE</scope>
    <source>
        <strain evidence="2">JCM 4346</strain>
    </source>
</reference>
<evidence type="ECO:0000313" key="3">
    <source>
        <dbReference type="Proteomes" id="UP000658320"/>
    </source>
</evidence>
<evidence type="ECO:0000256" key="1">
    <source>
        <dbReference type="SAM" id="MobiDB-lite"/>
    </source>
</evidence>
<feature type="region of interest" description="Disordered" evidence="1">
    <location>
        <begin position="133"/>
        <end position="160"/>
    </location>
</feature>
<name>A0A918KZ36_9ACTN</name>
<proteinExistence type="predicted"/>
<keyword evidence="3" id="KW-1185">Reference proteome</keyword>
<reference evidence="2" key="1">
    <citation type="journal article" date="2014" name="Int. J. Syst. Evol. Microbiol.">
        <title>Complete genome sequence of Corynebacterium casei LMG S-19264T (=DSM 44701T), isolated from a smear-ripened cheese.</title>
        <authorList>
            <consortium name="US DOE Joint Genome Institute (JGI-PGF)"/>
            <person name="Walter F."/>
            <person name="Albersmeier A."/>
            <person name="Kalinowski J."/>
            <person name="Ruckert C."/>
        </authorList>
    </citation>
    <scope>NUCLEOTIDE SEQUENCE</scope>
    <source>
        <strain evidence="2">JCM 4346</strain>
    </source>
</reference>
<dbReference type="EMBL" id="BMSX01000025">
    <property type="protein sequence ID" value="GGR50021.1"/>
    <property type="molecule type" value="Genomic_DNA"/>
</dbReference>
<evidence type="ECO:0008006" key="4">
    <source>
        <dbReference type="Google" id="ProtNLM"/>
    </source>
</evidence>
<protein>
    <recommendedName>
        <fullName evidence="4">Aromatic ring-opening dioxygenase LigA</fullName>
    </recommendedName>
</protein>
<dbReference type="RefSeq" id="WP_189942822.1">
    <property type="nucleotide sequence ID" value="NZ_BMSX01000025.1"/>
</dbReference>